<keyword evidence="1" id="KW-0732">Signal</keyword>
<dbReference type="NCBIfam" id="TIGR02122">
    <property type="entry name" value="TRAP_TAXI"/>
    <property type="match status" value="1"/>
</dbReference>
<dbReference type="STRING" id="49186.SAMN05421647_11713"/>
<dbReference type="PANTHER" id="PTHR42941">
    <property type="entry name" value="SLL1037 PROTEIN"/>
    <property type="match status" value="1"/>
</dbReference>
<organism evidence="2 3">
    <name type="scientific">Marinobacterium stanieri</name>
    <dbReference type="NCBI Taxonomy" id="49186"/>
    <lineage>
        <taxon>Bacteria</taxon>
        <taxon>Pseudomonadati</taxon>
        <taxon>Pseudomonadota</taxon>
        <taxon>Gammaproteobacteria</taxon>
        <taxon>Oceanospirillales</taxon>
        <taxon>Oceanospirillaceae</taxon>
        <taxon>Marinobacterium</taxon>
    </lineage>
</organism>
<dbReference type="RefSeq" id="WP_076466453.1">
    <property type="nucleotide sequence ID" value="NZ_FTMN01000017.1"/>
</dbReference>
<dbReference type="AlphaFoldDB" id="A0A1N6XVG1"/>
<name>A0A1N6XVG1_9GAMM</name>
<sequence>MFNFKTRSLKTLTASLCAGVLLSAGATQAQAKESFRMSTLGPGSSPYMVMTHFANTVNKELPEYSIVVNATGVAPKHALDTAKGRGEFFMMSPSIHNYMKSGGGMFGKIKSAQDLSQNLRAVFMFPMGLYQAVTYAEDDIQSLKDIKGKRVFAGPPGGVARRTVETMIRAATGYEAGEDYTSVKLGHESASQAFQDHNIDVYFNATVAPSPVISQIALTNKVRFIGVDMDTFNSNPELQKLVSIPGYSIKPLEPGVYGENQVNEEPVYTIGINVGIATNKDLDEETIYKMTKAYWDGLEAQKESTPWLRNLSLESVFADMNMPMHPGAARYFREIGLEVPEVK</sequence>
<proteinExistence type="predicted"/>
<reference evidence="2 3" key="1">
    <citation type="submission" date="2017-01" db="EMBL/GenBank/DDBJ databases">
        <authorList>
            <person name="Mah S.A."/>
            <person name="Swanson W.J."/>
            <person name="Moy G.W."/>
            <person name="Vacquier V.D."/>
        </authorList>
    </citation>
    <scope>NUCLEOTIDE SEQUENCE [LARGE SCALE GENOMIC DNA]</scope>
    <source>
        <strain evidence="2 3">DSM 7027</strain>
    </source>
</reference>
<feature type="chain" id="PRO_5012230191" description="TRAP transporter solute receptor, TAXI family" evidence="1">
    <location>
        <begin position="32"/>
        <end position="343"/>
    </location>
</feature>
<dbReference type="SUPFAM" id="SSF53850">
    <property type="entry name" value="Periplasmic binding protein-like II"/>
    <property type="match status" value="1"/>
</dbReference>
<dbReference type="Gene3D" id="3.40.190.10">
    <property type="entry name" value="Periplasmic binding protein-like II"/>
    <property type="match status" value="2"/>
</dbReference>
<dbReference type="Proteomes" id="UP000186895">
    <property type="component" value="Unassembled WGS sequence"/>
</dbReference>
<evidence type="ECO:0000313" key="2">
    <source>
        <dbReference type="EMBL" id="SIR06358.1"/>
    </source>
</evidence>
<evidence type="ECO:0000256" key="1">
    <source>
        <dbReference type="SAM" id="SignalP"/>
    </source>
</evidence>
<accession>A0A1N6XVG1</accession>
<dbReference type="PANTHER" id="PTHR42941:SF1">
    <property type="entry name" value="SLL1037 PROTEIN"/>
    <property type="match status" value="1"/>
</dbReference>
<evidence type="ECO:0008006" key="4">
    <source>
        <dbReference type="Google" id="ProtNLM"/>
    </source>
</evidence>
<gene>
    <name evidence="2" type="ORF">SAMN05421647_11713</name>
</gene>
<keyword evidence="3" id="KW-1185">Reference proteome</keyword>
<protein>
    <recommendedName>
        <fullName evidence="4">TRAP transporter solute receptor, TAXI family</fullName>
    </recommendedName>
</protein>
<dbReference type="EMBL" id="FTMN01000017">
    <property type="protein sequence ID" value="SIR06358.1"/>
    <property type="molecule type" value="Genomic_DNA"/>
</dbReference>
<evidence type="ECO:0000313" key="3">
    <source>
        <dbReference type="Proteomes" id="UP000186895"/>
    </source>
</evidence>
<dbReference type="Pfam" id="PF16868">
    <property type="entry name" value="NMT1_3"/>
    <property type="match status" value="1"/>
</dbReference>
<dbReference type="eggNOG" id="COG2358">
    <property type="taxonomic scope" value="Bacteria"/>
</dbReference>
<dbReference type="InterPro" id="IPR011852">
    <property type="entry name" value="TRAP_TAXI"/>
</dbReference>
<feature type="signal peptide" evidence="1">
    <location>
        <begin position="1"/>
        <end position="31"/>
    </location>
</feature>